<evidence type="ECO:0000313" key="10">
    <source>
        <dbReference type="Proteomes" id="UP001652623"/>
    </source>
</evidence>
<evidence type="ECO:0000259" key="9">
    <source>
        <dbReference type="PROSITE" id="PS50011"/>
    </source>
</evidence>
<dbReference type="InterPro" id="IPR000719">
    <property type="entry name" value="Prot_kinase_dom"/>
</dbReference>
<keyword evidence="5" id="KW-0418">Kinase</keyword>
<dbReference type="SUPFAM" id="SSF56112">
    <property type="entry name" value="Protein kinase-like (PK-like)"/>
    <property type="match status" value="1"/>
</dbReference>
<evidence type="ECO:0000256" key="8">
    <source>
        <dbReference type="ARBA" id="ARBA00048679"/>
    </source>
</evidence>
<dbReference type="InterPro" id="IPR051420">
    <property type="entry name" value="Ser_Thr_Kinases_DiverseReg"/>
</dbReference>
<feature type="domain" description="Protein kinase" evidence="9">
    <location>
        <begin position="1"/>
        <end position="227"/>
    </location>
</feature>
<dbReference type="GeneID" id="125420890"/>
<dbReference type="PROSITE" id="PS50011">
    <property type="entry name" value="PROTEIN_KINASE_DOM"/>
    <property type="match status" value="1"/>
</dbReference>
<keyword evidence="6" id="KW-0067">ATP-binding</keyword>
<evidence type="ECO:0000256" key="3">
    <source>
        <dbReference type="ARBA" id="ARBA00022679"/>
    </source>
</evidence>
<evidence type="ECO:0000256" key="4">
    <source>
        <dbReference type="ARBA" id="ARBA00022741"/>
    </source>
</evidence>
<gene>
    <name evidence="11" type="primary">LOC125420890</name>
</gene>
<evidence type="ECO:0000256" key="2">
    <source>
        <dbReference type="ARBA" id="ARBA00022527"/>
    </source>
</evidence>
<dbReference type="InterPro" id="IPR011009">
    <property type="entry name" value="Kinase-like_dom_sf"/>
</dbReference>
<evidence type="ECO:0000256" key="6">
    <source>
        <dbReference type="ARBA" id="ARBA00022840"/>
    </source>
</evidence>
<comment type="catalytic activity">
    <reaction evidence="7">
        <text>L-threonyl-[protein] + ATP = O-phospho-L-threonyl-[protein] + ADP + H(+)</text>
        <dbReference type="Rhea" id="RHEA:46608"/>
        <dbReference type="Rhea" id="RHEA-COMP:11060"/>
        <dbReference type="Rhea" id="RHEA-COMP:11605"/>
        <dbReference type="ChEBI" id="CHEBI:15378"/>
        <dbReference type="ChEBI" id="CHEBI:30013"/>
        <dbReference type="ChEBI" id="CHEBI:30616"/>
        <dbReference type="ChEBI" id="CHEBI:61977"/>
        <dbReference type="ChEBI" id="CHEBI:456216"/>
        <dbReference type="EC" id="2.7.11.1"/>
    </reaction>
</comment>
<dbReference type="PANTHER" id="PTHR48005">
    <property type="entry name" value="LEUCINE RICH REPEAT KINASE 2"/>
    <property type="match status" value="1"/>
</dbReference>
<dbReference type="Gene3D" id="3.30.200.20">
    <property type="entry name" value="Phosphorylase Kinase, domain 1"/>
    <property type="match status" value="1"/>
</dbReference>
<organism evidence="10 11">
    <name type="scientific">Ziziphus jujuba</name>
    <name type="common">Chinese jujube</name>
    <name type="synonym">Ziziphus sativa</name>
    <dbReference type="NCBI Taxonomy" id="326968"/>
    <lineage>
        <taxon>Eukaryota</taxon>
        <taxon>Viridiplantae</taxon>
        <taxon>Streptophyta</taxon>
        <taxon>Embryophyta</taxon>
        <taxon>Tracheophyta</taxon>
        <taxon>Spermatophyta</taxon>
        <taxon>Magnoliopsida</taxon>
        <taxon>eudicotyledons</taxon>
        <taxon>Gunneridae</taxon>
        <taxon>Pentapetalae</taxon>
        <taxon>rosids</taxon>
        <taxon>fabids</taxon>
        <taxon>Rosales</taxon>
        <taxon>Rhamnaceae</taxon>
        <taxon>Paliureae</taxon>
        <taxon>Ziziphus</taxon>
    </lineage>
</organism>
<name>A0ABM3IA52_ZIZJJ</name>
<protein>
    <recommendedName>
        <fullName evidence="1">non-specific serine/threonine protein kinase</fullName>
        <ecNumber evidence="1">2.7.11.1</ecNumber>
    </recommendedName>
</protein>
<keyword evidence="3" id="KW-0808">Transferase</keyword>
<keyword evidence="2" id="KW-0723">Serine/threonine-protein kinase</keyword>
<evidence type="ECO:0000256" key="7">
    <source>
        <dbReference type="ARBA" id="ARBA00047899"/>
    </source>
</evidence>
<dbReference type="Proteomes" id="UP001652623">
    <property type="component" value="Chromosome 10"/>
</dbReference>
<sequence>MVYENIIKVTKEFDSKYCIREGGTGSVYKAELSIGQVVAVKKLHANTDCDDHQMSQYHNAFMIYEFIEGGSLQNVLNNEEEAKAFGWSKRINVVKGVADALSYMHHDCPPPIIHRDIITKNILLNVEHGQAHVSDFGKASLLKPDSSNWTSFVGTFGYAIPELAYTMRVNEKCDEYSFGVVMLEILMVRHPGDLISSLSLSWSSSSSATPAYDQVGVMDVLDSAYPI</sequence>
<dbReference type="PANTHER" id="PTHR48005:SF70">
    <property type="entry name" value="MDIS1-INTERACTING RECEPTOR LIKE KINASE 2-LIKE"/>
    <property type="match status" value="1"/>
</dbReference>
<keyword evidence="4" id="KW-0547">Nucleotide-binding</keyword>
<comment type="catalytic activity">
    <reaction evidence="8">
        <text>L-seryl-[protein] + ATP = O-phospho-L-seryl-[protein] + ADP + H(+)</text>
        <dbReference type="Rhea" id="RHEA:17989"/>
        <dbReference type="Rhea" id="RHEA-COMP:9863"/>
        <dbReference type="Rhea" id="RHEA-COMP:11604"/>
        <dbReference type="ChEBI" id="CHEBI:15378"/>
        <dbReference type="ChEBI" id="CHEBI:29999"/>
        <dbReference type="ChEBI" id="CHEBI:30616"/>
        <dbReference type="ChEBI" id="CHEBI:83421"/>
        <dbReference type="ChEBI" id="CHEBI:456216"/>
        <dbReference type="EC" id="2.7.11.1"/>
    </reaction>
</comment>
<dbReference type="Gene3D" id="1.10.510.10">
    <property type="entry name" value="Transferase(Phosphotransferase) domain 1"/>
    <property type="match status" value="1"/>
</dbReference>
<dbReference type="EC" id="2.7.11.1" evidence="1"/>
<proteinExistence type="predicted"/>
<evidence type="ECO:0000313" key="11">
    <source>
        <dbReference type="RefSeq" id="XP_048324187.1"/>
    </source>
</evidence>
<dbReference type="RefSeq" id="XP_048324187.1">
    <property type="nucleotide sequence ID" value="XM_048468230.1"/>
</dbReference>
<evidence type="ECO:0000256" key="1">
    <source>
        <dbReference type="ARBA" id="ARBA00012513"/>
    </source>
</evidence>
<keyword evidence="10" id="KW-1185">Reference proteome</keyword>
<dbReference type="Pfam" id="PF00069">
    <property type="entry name" value="Pkinase"/>
    <property type="match status" value="1"/>
</dbReference>
<reference evidence="11" key="1">
    <citation type="submission" date="2025-08" db="UniProtKB">
        <authorList>
            <consortium name="RefSeq"/>
        </authorList>
    </citation>
    <scope>IDENTIFICATION</scope>
    <source>
        <tissue evidence="11">Seedling</tissue>
    </source>
</reference>
<accession>A0ABM3IA52</accession>
<evidence type="ECO:0000256" key="5">
    <source>
        <dbReference type="ARBA" id="ARBA00022777"/>
    </source>
</evidence>